<keyword evidence="1" id="KW-0732">Signal</keyword>
<keyword evidence="4" id="KW-1185">Reference proteome</keyword>
<proteinExistence type="predicted"/>
<dbReference type="EC" id="2.7.11.1" evidence="3"/>
<keyword evidence="3" id="KW-0808">Transferase</keyword>
<feature type="chain" id="PRO_5038435679" evidence="1">
    <location>
        <begin position="23"/>
        <end position="247"/>
    </location>
</feature>
<organism evidence="3 4">
    <name type="scientific">Mycobacterium basiliense</name>
    <dbReference type="NCBI Taxonomy" id="2094119"/>
    <lineage>
        <taxon>Bacteria</taxon>
        <taxon>Bacillati</taxon>
        <taxon>Actinomycetota</taxon>
        <taxon>Actinomycetes</taxon>
        <taxon>Mycobacteriales</taxon>
        <taxon>Mycobacteriaceae</taxon>
        <taxon>Mycobacterium</taxon>
    </lineage>
</organism>
<sequence length="247" mass="25341" precursor="true">MRQLAAAVAVAALGVLVTSCGGGDESTPASSTSTSSSRAPIEEAALDGLLLTPAEVDSAMGVTGMTTKEKIDKLPDDSTKEGPQGWKWPAECLFADAPAEAVAYAGSGYTAVRGHDDVAPGSAPSGDMDPELTQALVLFPSAAQANDFFTKSSQAWPACANRQFITPGDADNPEIQWQVGPVSTANGMLSTPVTVTMTKGPNTFKGACQRVLTVRNNVAIDLSACGKDPGDLGITIANQIAGKVDKQ</sequence>
<evidence type="ECO:0000259" key="2">
    <source>
        <dbReference type="Pfam" id="PF14032"/>
    </source>
</evidence>
<dbReference type="KEGG" id="mbai:MB901379_03811"/>
<dbReference type="InterPro" id="IPR038232">
    <property type="entry name" value="PknH-like_Extracell_sf"/>
</dbReference>
<dbReference type="PROSITE" id="PS51257">
    <property type="entry name" value="PROKAR_LIPOPROTEIN"/>
    <property type="match status" value="1"/>
</dbReference>
<dbReference type="Pfam" id="PF14032">
    <property type="entry name" value="PknH_C"/>
    <property type="match status" value="1"/>
</dbReference>
<feature type="signal peptide" evidence="1">
    <location>
        <begin position="1"/>
        <end position="22"/>
    </location>
</feature>
<dbReference type="GO" id="GO:0004674">
    <property type="term" value="F:protein serine/threonine kinase activity"/>
    <property type="evidence" value="ECO:0007669"/>
    <property type="project" value="UniProtKB-EC"/>
</dbReference>
<reference evidence="4" key="1">
    <citation type="submission" date="2018-02" db="EMBL/GenBank/DDBJ databases">
        <authorList>
            <person name="Seth-Smith MB H."/>
            <person name="Seth-Smith H."/>
        </authorList>
    </citation>
    <scope>NUCLEOTIDE SEQUENCE [LARGE SCALE GENOMIC DNA]</scope>
</reference>
<dbReference type="Proteomes" id="UP000269998">
    <property type="component" value="Chromosome"/>
</dbReference>
<dbReference type="Gene3D" id="3.40.1000.70">
    <property type="entry name" value="PknH-like extracellular domain"/>
    <property type="match status" value="1"/>
</dbReference>
<accession>A0A3S4FT78</accession>
<feature type="domain" description="PknH-like extracellular" evidence="2">
    <location>
        <begin position="42"/>
        <end position="243"/>
    </location>
</feature>
<evidence type="ECO:0000256" key="1">
    <source>
        <dbReference type="SAM" id="SignalP"/>
    </source>
</evidence>
<evidence type="ECO:0000313" key="4">
    <source>
        <dbReference type="Proteomes" id="UP000269998"/>
    </source>
</evidence>
<dbReference type="RefSeq" id="WP_158017931.1">
    <property type="nucleotide sequence ID" value="NZ_CBCSKE010000042.1"/>
</dbReference>
<dbReference type="InterPro" id="IPR026954">
    <property type="entry name" value="PknH-like_Extracell"/>
</dbReference>
<name>A0A3S4FT78_9MYCO</name>
<keyword evidence="3" id="KW-0418">Kinase</keyword>
<dbReference type="AlphaFoldDB" id="A0A3S4FT78"/>
<gene>
    <name evidence="3" type="primary">pknH_6</name>
    <name evidence="3" type="ORF">MB901379_03811</name>
</gene>
<dbReference type="EMBL" id="LR130759">
    <property type="protein sequence ID" value="VDM90215.1"/>
    <property type="molecule type" value="Genomic_DNA"/>
</dbReference>
<protein>
    <submittedName>
        <fullName evidence="3">Serine/threonine-protein kinase PknH</fullName>
        <ecNumber evidence="3">2.7.11.1</ecNumber>
    </submittedName>
</protein>
<dbReference type="OrthoDB" id="4761399at2"/>
<evidence type="ECO:0000313" key="3">
    <source>
        <dbReference type="EMBL" id="VDM90215.1"/>
    </source>
</evidence>